<dbReference type="eggNOG" id="COG1527">
    <property type="taxonomic scope" value="Bacteria"/>
</dbReference>
<dbReference type="HOGENOM" id="CLU_086905_0_0_10"/>
<dbReference type="Pfam" id="PF10962">
    <property type="entry name" value="DUF2764"/>
    <property type="match status" value="1"/>
</dbReference>
<evidence type="ECO:0000313" key="2">
    <source>
        <dbReference type="Proteomes" id="UP000018439"/>
    </source>
</evidence>
<evidence type="ECO:0000313" key="1">
    <source>
        <dbReference type="EMBL" id="EGJ71088.1"/>
    </source>
</evidence>
<dbReference type="EMBL" id="CM001167">
    <property type="protein sequence ID" value="EGJ71088.1"/>
    <property type="molecule type" value="Genomic_DNA"/>
</dbReference>
<dbReference type="AlphaFoldDB" id="F3ZTJ8"/>
<protein>
    <recommendedName>
        <fullName evidence="3">DUF2764 domain-containing protein</fullName>
    </recommendedName>
</protein>
<dbReference type="InterPro" id="IPR024492">
    <property type="entry name" value="DUF2764"/>
</dbReference>
<reference evidence="1 2" key="1">
    <citation type="journal article" date="2011" name="Stand. Genomic Sci.">
        <title>Non-contiguous finished genome sequence of Bacteroides coprosuis type strain (PC139).</title>
        <authorList>
            <person name="Land M."/>
            <person name="Held B."/>
            <person name="Gronow S."/>
            <person name="Abt B."/>
            <person name="Lucas S."/>
            <person name="Del Rio T.G."/>
            <person name="Nolan M."/>
            <person name="Tice H."/>
            <person name="Cheng J.F."/>
            <person name="Pitluck S."/>
            <person name="Liolios K."/>
            <person name="Pagani I."/>
            <person name="Ivanova N."/>
            <person name="Mavromatis K."/>
            <person name="Mikhailova N."/>
            <person name="Pati A."/>
            <person name="Tapia R."/>
            <person name="Han C."/>
            <person name="Goodwin L."/>
            <person name="Chen A."/>
            <person name="Palaniappan K."/>
            <person name="Hauser L."/>
            <person name="Brambilla E.M."/>
            <person name="Rohde M."/>
            <person name="Goker M."/>
            <person name="Detter J.C."/>
            <person name="Woyke T."/>
            <person name="Bristow J."/>
            <person name="Eisen J.A."/>
            <person name="Markowitz V."/>
            <person name="Hugenholtz P."/>
            <person name="Kyrpides N.C."/>
            <person name="Klenk H.P."/>
            <person name="Lapidus A."/>
        </authorList>
    </citation>
    <scope>NUCLEOTIDE SEQUENCE</scope>
    <source>
        <strain evidence="1 2">DSM 18011</strain>
    </source>
</reference>
<name>F3ZTJ8_9BACE</name>
<organism evidence="1 2">
    <name type="scientific">Bacteroides coprosuis DSM 18011</name>
    <dbReference type="NCBI Taxonomy" id="679937"/>
    <lineage>
        <taxon>Bacteria</taxon>
        <taxon>Pseudomonadati</taxon>
        <taxon>Bacteroidota</taxon>
        <taxon>Bacteroidia</taxon>
        <taxon>Bacteroidales</taxon>
        <taxon>Bacteroidaceae</taxon>
        <taxon>Bacteroides</taxon>
    </lineage>
</organism>
<sequence length="281" mass="33518">MSKYYYLIAGLPELSLEDNKLNYTMASFREELYPELSKNDREIVDLLYLKFDNKNLLILLKDKSAELLQLGLYTKNELLSLIDTVKFGEEKAKGYVPYLITFLDNYFAEKYEDQVLLEDVLTGMYYEYATQSSNEFVKSWFEYNQIINNLLIALAGRKHQIKYQDHILGSDSISKQIRNSSARDFGLSTVLDYLNSLIRLSDEEDLVQREKRIDQMRWKWMEENTFFNYFTIERIFVFLLQVEMIERWLSLDKDEGNKYFREIISSLQNEVQIPAEFRQNK</sequence>
<dbReference type="Proteomes" id="UP000018439">
    <property type="component" value="Chromosome"/>
</dbReference>
<accession>F3ZTJ8</accession>
<evidence type="ECO:0008006" key="3">
    <source>
        <dbReference type="Google" id="ProtNLM"/>
    </source>
</evidence>
<keyword evidence="2" id="KW-1185">Reference proteome</keyword>
<dbReference type="STRING" id="679937.Bcop_0876"/>
<proteinExistence type="predicted"/>
<gene>
    <name evidence="1" type="ORF">Bcop_0876</name>
</gene>
<dbReference type="OrthoDB" id="9813754at2"/>